<comment type="similarity">
    <text evidence="1">Belongs to the MobA/MobL family.</text>
</comment>
<keyword evidence="2" id="KW-0184">Conjugation</keyword>
<dbReference type="Gene3D" id="3.30.930.30">
    <property type="match status" value="1"/>
</dbReference>
<dbReference type="EMBL" id="QQYZ01000013">
    <property type="protein sequence ID" value="RSY82000.1"/>
    <property type="molecule type" value="Genomic_DNA"/>
</dbReference>
<evidence type="ECO:0000259" key="3">
    <source>
        <dbReference type="Pfam" id="PF03389"/>
    </source>
</evidence>
<reference evidence="4 5" key="1">
    <citation type="submission" date="2018-07" db="EMBL/GenBank/DDBJ databases">
        <title>Genomic and Epidemiologic Investigation of an Indolent Hospital Outbreak.</title>
        <authorList>
            <person name="Johnson R.C."/>
            <person name="Deming C."/>
            <person name="Conlan S."/>
            <person name="Zellmer C.J."/>
            <person name="Michelin A.V."/>
            <person name="Lee-Lin S."/>
            <person name="Thomas P.J."/>
            <person name="Park M."/>
            <person name="Weingarten R.A."/>
            <person name="Less J."/>
            <person name="Dekker J.P."/>
            <person name="Frank K.M."/>
            <person name="Musser K.A."/>
            <person name="Mcquiston J.R."/>
            <person name="Henderson D.K."/>
            <person name="Lau A.F."/>
            <person name="Palmore T.N."/>
            <person name="Segre J.A."/>
        </authorList>
    </citation>
    <scope>NUCLEOTIDE SEQUENCE [LARGE SCALE GENOMIC DNA]</scope>
    <source>
        <strain evidence="4 5">SK-CDC1_0717</strain>
    </source>
</reference>
<protein>
    <recommendedName>
        <fullName evidence="3">MobA/MobL protein domain-containing protein</fullName>
    </recommendedName>
</protein>
<accession>A0A430G1U7</accession>
<proteinExistence type="inferred from homology"/>
<dbReference type="RefSeq" id="WP_126004881.1">
    <property type="nucleotide sequence ID" value="NZ_QQYZ01000013.1"/>
</dbReference>
<dbReference type="AlphaFoldDB" id="A0A430G1U7"/>
<organism evidence="4 5">
    <name type="scientific">Sphingomonas koreensis</name>
    <dbReference type="NCBI Taxonomy" id="93064"/>
    <lineage>
        <taxon>Bacteria</taxon>
        <taxon>Pseudomonadati</taxon>
        <taxon>Pseudomonadota</taxon>
        <taxon>Alphaproteobacteria</taxon>
        <taxon>Sphingomonadales</taxon>
        <taxon>Sphingomonadaceae</taxon>
        <taxon>Sphingomonas</taxon>
    </lineage>
</organism>
<dbReference type="InterPro" id="IPR005053">
    <property type="entry name" value="MobA_MobL"/>
</dbReference>
<evidence type="ECO:0000313" key="4">
    <source>
        <dbReference type="EMBL" id="RSY82000.1"/>
    </source>
</evidence>
<gene>
    <name evidence="4" type="ORF">DAH66_14110</name>
</gene>
<evidence type="ECO:0000256" key="1">
    <source>
        <dbReference type="ARBA" id="ARBA00010873"/>
    </source>
</evidence>
<dbReference type="Pfam" id="PF03389">
    <property type="entry name" value="MobA_MobL"/>
    <property type="match status" value="1"/>
</dbReference>
<evidence type="ECO:0000313" key="5">
    <source>
        <dbReference type="Proteomes" id="UP000287746"/>
    </source>
</evidence>
<comment type="caution">
    <text evidence="4">The sequence shown here is derived from an EMBL/GenBank/DDBJ whole genome shotgun (WGS) entry which is preliminary data.</text>
</comment>
<sequence length="208" mass="23730">MYSLYYDRPFNIRYAVHQHGGRYTPELLRTHRTARASYLYIHRQHGIDTFGPTPDWSRRDDLVAHGRSAPARANQPHLDGIGLWDQADRHASTIRPDEPVCAHAVGSLPIGEDVAGWRNLIEGFAEDHLTAQGMVVDWAIHHRAARDGKPEILPHVHMLIAMRVFDPAHPDVGRVRQNWLRTEKARKALTEKWWAYSGLTPRSYAIAA</sequence>
<evidence type="ECO:0000256" key="2">
    <source>
        <dbReference type="ARBA" id="ARBA00022971"/>
    </source>
</evidence>
<feature type="domain" description="MobA/MobL protein" evidence="3">
    <location>
        <begin position="49"/>
        <end position="184"/>
    </location>
</feature>
<dbReference type="Proteomes" id="UP000287746">
    <property type="component" value="Unassembled WGS sequence"/>
</dbReference>
<name>A0A430G1U7_9SPHN</name>